<dbReference type="GO" id="GO:0070026">
    <property type="term" value="F:nitric oxide binding"/>
    <property type="evidence" value="ECO:0007669"/>
    <property type="project" value="UniProtKB-ARBA"/>
</dbReference>
<evidence type="ECO:0000256" key="11">
    <source>
        <dbReference type="SAM" id="MobiDB-lite"/>
    </source>
</evidence>
<keyword evidence="7" id="KW-0418">Kinase</keyword>
<evidence type="ECO:0000256" key="2">
    <source>
        <dbReference type="ARBA" id="ARBA00001971"/>
    </source>
</evidence>
<dbReference type="Gene3D" id="3.30.450.40">
    <property type="match status" value="1"/>
</dbReference>
<evidence type="ECO:0000256" key="4">
    <source>
        <dbReference type="ARBA" id="ARBA00022553"/>
    </source>
</evidence>
<organism evidence="14 15">
    <name type="scientific">Streptomyces ferrugineus</name>
    <dbReference type="NCBI Taxonomy" id="1413221"/>
    <lineage>
        <taxon>Bacteria</taxon>
        <taxon>Bacillati</taxon>
        <taxon>Actinomycetota</taxon>
        <taxon>Actinomycetes</taxon>
        <taxon>Kitasatosporales</taxon>
        <taxon>Streptomycetaceae</taxon>
        <taxon>Streptomyces</taxon>
    </lineage>
</organism>
<dbReference type="PANTHER" id="PTHR43156">
    <property type="entry name" value="STAGE II SPORULATION PROTEIN E-RELATED"/>
    <property type="match status" value="1"/>
</dbReference>
<keyword evidence="9" id="KW-0460">Magnesium</keyword>
<keyword evidence="4" id="KW-0597">Phosphoprotein</keyword>
<keyword evidence="5" id="KW-0808">Transferase</keyword>
<evidence type="ECO:0000259" key="13">
    <source>
        <dbReference type="SMART" id="SM00331"/>
    </source>
</evidence>
<evidence type="ECO:0000256" key="9">
    <source>
        <dbReference type="ARBA" id="ARBA00022842"/>
    </source>
</evidence>
<protein>
    <submittedName>
        <fullName evidence="14">SpoIIE family protein phosphatase</fullName>
    </submittedName>
</protein>
<dbReference type="SMART" id="SM00065">
    <property type="entry name" value="GAF"/>
    <property type="match status" value="1"/>
</dbReference>
<gene>
    <name evidence="14" type="ORF">IM697_33465</name>
</gene>
<dbReference type="FunFam" id="3.30.450.40:FF:000052">
    <property type="entry name" value="Oxygen sensor histidine kinase response regulator DevS/DosS"/>
    <property type="match status" value="1"/>
</dbReference>
<feature type="domain" description="PPM-type phosphatase" evidence="13">
    <location>
        <begin position="228"/>
        <end position="441"/>
    </location>
</feature>
<comment type="cofactor">
    <cofactor evidence="1">
        <name>Mg(2+)</name>
        <dbReference type="ChEBI" id="CHEBI:18420"/>
    </cofactor>
</comment>
<evidence type="ECO:0000256" key="7">
    <source>
        <dbReference type="ARBA" id="ARBA00022777"/>
    </source>
</evidence>
<evidence type="ECO:0000256" key="10">
    <source>
        <dbReference type="ARBA" id="ARBA00023004"/>
    </source>
</evidence>
<proteinExistence type="predicted"/>
<dbReference type="AlphaFoldDB" id="A0A7M2SYM3"/>
<dbReference type="GO" id="GO:0070025">
    <property type="term" value="F:carbon monoxide binding"/>
    <property type="evidence" value="ECO:0007669"/>
    <property type="project" value="UniProtKB-ARBA"/>
</dbReference>
<dbReference type="InterPro" id="IPR029016">
    <property type="entry name" value="GAF-like_dom_sf"/>
</dbReference>
<dbReference type="GO" id="GO:0019825">
    <property type="term" value="F:oxygen binding"/>
    <property type="evidence" value="ECO:0007669"/>
    <property type="project" value="UniProtKB-ARBA"/>
</dbReference>
<dbReference type="SMART" id="SM00331">
    <property type="entry name" value="PP2C_SIG"/>
    <property type="match status" value="1"/>
</dbReference>
<feature type="region of interest" description="Disordered" evidence="11">
    <location>
        <begin position="1"/>
        <end position="22"/>
    </location>
</feature>
<dbReference type="KEGG" id="sfeu:IM697_33465"/>
<accession>A0A7M2SYM3</accession>
<dbReference type="GO" id="GO:0000287">
    <property type="term" value="F:magnesium ion binding"/>
    <property type="evidence" value="ECO:0007669"/>
    <property type="project" value="UniProtKB-ARBA"/>
</dbReference>
<dbReference type="SUPFAM" id="SSF55781">
    <property type="entry name" value="GAF domain-like"/>
    <property type="match status" value="1"/>
</dbReference>
<dbReference type="SUPFAM" id="SSF81606">
    <property type="entry name" value="PP2C-like"/>
    <property type="match status" value="1"/>
</dbReference>
<feature type="domain" description="GAF" evidence="12">
    <location>
        <begin position="58"/>
        <end position="208"/>
    </location>
</feature>
<dbReference type="GO" id="GO:0070483">
    <property type="term" value="P:detection of hypoxia"/>
    <property type="evidence" value="ECO:0007669"/>
    <property type="project" value="UniProtKB-ARBA"/>
</dbReference>
<keyword evidence="6" id="KW-0479">Metal-binding</keyword>
<dbReference type="InterPro" id="IPR001932">
    <property type="entry name" value="PPM-type_phosphatase-like_dom"/>
</dbReference>
<dbReference type="Gene3D" id="3.60.40.10">
    <property type="entry name" value="PPM-type phosphatase domain"/>
    <property type="match status" value="1"/>
</dbReference>
<evidence type="ECO:0000256" key="8">
    <source>
        <dbReference type="ARBA" id="ARBA00022801"/>
    </source>
</evidence>
<comment type="cofactor">
    <cofactor evidence="2">
        <name>heme</name>
        <dbReference type="ChEBI" id="CHEBI:30413"/>
    </cofactor>
</comment>
<keyword evidence="10" id="KW-0408">Iron</keyword>
<dbReference type="GO" id="GO:0000155">
    <property type="term" value="F:phosphorelay sensor kinase activity"/>
    <property type="evidence" value="ECO:0007669"/>
    <property type="project" value="UniProtKB-ARBA"/>
</dbReference>
<feature type="compositionally biased region" description="Gly residues" evidence="11">
    <location>
        <begin position="1"/>
        <end position="10"/>
    </location>
</feature>
<evidence type="ECO:0000313" key="14">
    <source>
        <dbReference type="EMBL" id="QOV41426.1"/>
    </source>
</evidence>
<dbReference type="GO" id="GO:0005524">
    <property type="term" value="F:ATP binding"/>
    <property type="evidence" value="ECO:0007669"/>
    <property type="project" value="UniProtKB-ARBA"/>
</dbReference>
<dbReference type="Proteomes" id="UP000594205">
    <property type="component" value="Chromosome"/>
</dbReference>
<dbReference type="InterPro" id="IPR052016">
    <property type="entry name" value="Bact_Sigma-Reg"/>
</dbReference>
<dbReference type="Pfam" id="PF13185">
    <property type="entry name" value="GAF_2"/>
    <property type="match status" value="1"/>
</dbReference>
<dbReference type="InterPro" id="IPR036457">
    <property type="entry name" value="PPM-type-like_dom_sf"/>
</dbReference>
<keyword evidence="3" id="KW-0963">Cytoplasm</keyword>
<dbReference type="EMBL" id="CP063373">
    <property type="protein sequence ID" value="QOV41426.1"/>
    <property type="molecule type" value="Genomic_DNA"/>
</dbReference>
<reference evidence="14 15" key="1">
    <citation type="submission" date="2020-10" db="EMBL/GenBank/DDBJ databases">
        <title>Streptomyces ferrugineus complate genome analysis.</title>
        <authorList>
            <person name="Anwar N."/>
        </authorList>
    </citation>
    <scope>NUCLEOTIDE SEQUENCE [LARGE SCALE GENOMIC DNA]</scope>
    <source>
        <strain evidence="14 15">CCTCC AA2014009</strain>
    </source>
</reference>
<evidence type="ECO:0000256" key="5">
    <source>
        <dbReference type="ARBA" id="ARBA00022679"/>
    </source>
</evidence>
<evidence type="ECO:0000256" key="3">
    <source>
        <dbReference type="ARBA" id="ARBA00022490"/>
    </source>
</evidence>
<dbReference type="PANTHER" id="PTHR43156:SF2">
    <property type="entry name" value="STAGE II SPORULATION PROTEIN E"/>
    <property type="match status" value="1"/>
</dbReference>
<evidence type="ECO:0000256" key="1">
    <source>
        <dbReference type="ARBA" id="ARBA00001946"/>
    </source>
</evidence>
<dbReference type="GO" id="GO:0019826">
    <property type="term" value="F:oxygen sensor activity"/>
    <property type="evidence" value="ECO:0007669"/>
    <property type="project" value="UniProtKB-ARBA"/>
</dbReference>
<dbReference type="Pfam" id="PF07228">
    <property type="entry name" value="SpoIIE"/>
    <property type="match status" value="1"/>
</dbReference>
<sequence length="444" mass="47624">MTAGGEGGGPGRPPDSGATPRPGVELEQIAAQLRELATAKDRLQGLLDAVLAISQETDLPAVLHRIVTTAMDLVGARYGALGVLDESGGQLAQFITAGLSESERGDLAGIDFPRGRGVLGHLIHHPEPLRVDDIPSHPASTGFPPGHPRMRTLLGVAISVRGTIYGDLYLSERRDGRPFDRDDEDIVVALAGAAGIAIENVRLFEQIRDSAEHFQRLLLPTLPDLHPFTAAAIYRPALAPGHLGGDWYDALWLPDNACAVVIGDVVGHDTRAAAAMAQTRSMLRALLFDRFTPPSGVLTQLDRTLHAITDLPVTTSCLARIEPAEDGWRLHWSTAGHLPPLLIGPDRHVAYLHAEPGLPLGVDLGQDRPDHTRPMPAGATVLFFTDGLVEHPDHPIDHGLARLAELAASHVDLPPDDFVRFLADHHPGDGHDDMALLALRTPHD</sequence>
<dbReference type="GO" id="GO:0016791">
    <property type="term" value="F:phosphatase activity"/>
    <property type="evidence" value="ECO:0007669"/>
    <property type="project" value="TreeGrafter"/>
</dbReference>
<keyword evidence="8" id="KW-0378">Hydrolase</keyword>
<keyword evidence="15" id="KW-1185">Reference proteome</keyword>
<evidence type="ECO:0000256" key="6">
    <source>
        <dbReference type="ARBA" id="ARBA00022723"/>
    </source>
</evidence>
<evidence type="ECO:0000259" key="12">
    <source>
        <dbReference type="SMART" id="SM00065"/>
    </source>
</evidence>
<dbReference type="InterPro" id="IPR003018">
    <property type="entry name" value="GAF"/>
</dbReference>
<name>A0A7M2SYM3_9ACTN</name>
<dbReference type="GO" id="GO:0020037">
    <property type="term" value="F:heme binding"/>
    <property type="evidence" value="ECO:0007669"/>
    <property type="project" value="UniProtKB-ARBA"/>
</dbReference>
<evidence type="ECO:0000313" key="15">
    <source>
        <dbReference type="Proteomes" id="UP000594205"/>
    </source>
</evidence>